<keyword evidence="5 9" id="KW-0812">Transmembrane</keyword>
<protein>
    <recommendedName>
        <fullName evidence="8">Riboflavin transporter</fullName>
    </recommendedName>
</protein>
<feature type="transmembrane region" description="Helical" evidence="9">
    <location>
        <begin position="41"/>
        <end position="65"/>
    </location>
</feature>
<evidence type="ECO:0000256" key="7">
    <source>
        <dbReference type="ARBA" id="ARBA00023136"/>
    </source>
</evidence>
<keyword evidence="7 8" id="KW-0472">Membrane</keyword>
<dbReference type="PIRSF" id="PIRSF037778">
    <property type="entry name" value="UCP037778_transp_RibU"/>
    <property type="match status" value="1"/>
</dbReference>
<dbReference type="Proteomes" id="UP001060112">
    <property type="component" value="Chromosome"/>
</dbReference>
<evidence type="ECO:0000256" key="2">
    <source>
        <dbReference type="ARBA" id="ARBA00005540"/>
    </source>
</evidence>
<dbReference type="InterPro" id="IPR025720">
    <property type="entry name" value="RibU"/>
</dbReference>
<dbReference type="PANTHER" id="PTHR38438">
    <property type="entry name" value="RIBOFLAVIN TRANSPORTER RIBU"/>
    <property type="match status" value="1"/>
</dbReference>
<organism evidence="10 11">
    <name type="scientific">Allocoprobacillus halotolerans</name>
    <dbReference type="NCBI Taxonomy" id="2944914"/>
    <lineage>
        <taxon>Bacteria</taxon>
        <taxon>Bacillati</taxon>
        <taxon>Bacillota</taxon>
        <taxon>Erysipelotrichia</taxon>
        <taxon>Erysipelotrichales</taxon>
        <taxon>Erysipelotrichaceae</taxon>
        <taxon>Allocoprobacillus</taxon>
    </lineage>
</organism>
<sequence length="213" mass="23267">MKVKQLATIGILCALAMILNLFAFIPLVPTVSWLTYDPKDIVIVIGGFIYGPMTAFLMSGICSVLEIMIKGGSIIDVIMNMISTCSFACVAATIYKHQHTKKGAMIGLLAGVVLTVINMTIWNYIVTPIYYGMPREAIVALLLPGIIPFNLLKAGLNAGITLFLYKSIVTILRQTHFVEDTHQTSQKNMSLALIGLFITISMICIILAIQNII</sequence>
<dbReference type="PANTHER" id="PTHR38438:SF1">
    <property type="entry name" value="RIBOFLAVIN TRANSPORTER RIBU"/>
    <property type="match status" value="1"/>
</dbReference>
<comment type="subcellular location">
    <subcellularLocation>
        <location evidence="1">Cell membrane</location>
        <topology evidence="1">Multi-pass membrane protein</topology>
    </subcellularLocation>
</comment>
<keyword evidence="11" id="KW-1185">Reference proteome</keyword>
<comment type="function">
    <text evidence="8">Probably a riboflavin-binding protein that interacts with the energy-coupling factor (ECF) ABC-transporter complex.</text>
</comment>
<feature type="transmembrane region" description="Helical" evidence="9">
    <location>
        <begin position="7"/>
        <end position="29"/>
    </location>
</feature>
<dbReference type="Pfam" id="PF12822">
    <property type="entry name" value="ECF_trnsprt"/>
    <property type="match status" value="1"/>
</dbReference>
<feature type="transmembrane region" description="Helical" evidence="9">
    <location>
        <begin position="103"/>
        <end position="125"/>
    </location>
</feature>
<dbReference type="EMBL" id="CP101620">
    <property type="protein sequence ID" value="UTY38173.1"/>
    <property type="molecule type" value="Genomic_DNA"/>
</dbReference>
<keyword evidence="6 9" id="KW-1133">Transmembrane helix</keyword>
<evidence type="ECO:0000256" key="5">
    <source>
        <dbReference type="ARBA" id="ARBA00022692"/>
    </source>
</evidence>
<comment type="similarity">
    <text evidence="2 8">Belongs to the prokaryotic riboflavin transporter (P-RFT) (TC 2.A.87) family.</text>
</comment>
<evidence type="ECO:0000256" key="3">
    <source>
        <dbReference type="ARBA" id="ARBA00022448"/>
    </source>
</evidence>
<dbReference type="Gene3D" id="1.10.1760.20">
    <property type="match status" value="1"/>
</dbReference>
<evidence type="ECO:0000313" key="11">
    <source>
        <dbReference type="Proteomes" id="UP001060112"/>
    </source>
</evidence>
<evidence type="ECO:0000256" key="6">
    <source>
        <dbReference type="ARBA" id="ARBA00022989"/>
    </source>
</evidence>
<keyword evidence="3 8" id="KW-0813">Transport</keyword>
<feature type="transmembrane region" description="Helical" evidence="9">
    <location>
        <begin position="189"/>
        <end position="209"/>
    </location>
</feature>
<gene>
    <name evidence="10" type="ORF">NMU03_10805</name>
</gene>
<evidence type="ECO:0000256" key="1">
    <source>
        <dbReference type="ARBA" id="ARBA00004651"/>
    </source>
</evidence>
<feature type="transmembrane region" description="Helical" evidence="9">
    <location>
        <begin position="77"/>
        <end position="97"/>
    </location>
</feature>
<evidence type="ECO:0000256" key="4">
    <source>
        <dbReference type="ARBA" id="ARBA00022475"/>
    </source>
</evidence>
<keyword evidence="4 8" id="KW-1003">Cell membrane</keyword>
<dbReference type="InterPro" id="IPR024529">
    <property type="entry name" value="ECF_trnsprt_substrate-spec"/>
</dbReference>
<evidence type="ECO:0000256" key="9">
    <source>
        <dbReference type="SAM" id="Phobius"/>
    </source>
</evidence>
<reference evidence="10" key="1">
    <citation type="submission" date="2022-07" db="EMBL/GenBank/DDBJ databases">
        <title>Faecal culturing of patients with breast cancer.</title>
        <authorList>
            <person name="Teng N.M.Y."/>
            <person name="Kiu R."/>
            <person name="Evans R."/>
            <person name="Baker D.J."/>
            <person name="Zenner C."/>
            <person name="Robinson S.D."/>
            <person name="Hall L.J."/>
        </authorList>
    </citation>
    <scope>NUCLEOTIDE SEQUENCE</scope>
    <source>
        <strain evidence="10">LH1062</strain>
    </source>
</reference>
<dbReference type="RefSeq" id="WP_290138326.1">
    <property type="nucleotide sequence ID" value="NZ_CP101620.1"/>
</dbReference>
<name>A0ABY5I272_9FIRM</name>
<evidence type="ECO:0000256" key="8">
    <source>
        <dbReference type="PIRNR" id="PIRNR037778"/>
    </source>
</evidence>
<proteinExistence type="inferred from homology"/>
<evidence type="ECO:0000313" key="10">
    <source>
        <dbReference type="EMBL" id="UTY38173.1"/>
    </source>
</evidence>
<accession>A0ABY5I272</accession>
<feature type="transmembrane region" description="Helical" evidence="9">
    <location>
        <begin position="137"/>
        <end position="165"/>
    </location>
</feature>